<dbReference type="RefSeq" id="WP_204708758.1">
    <property type="nucleotide sequence ID" value="NZ_JBHSZV010000010.1"/>
</dbReference>
<dbReference type="PROSITE" id="PS00571">
    <property type="entry name" value="AMIDASES"/>
    <property type="match status" value="1"/>
</dbReference>
<name>A0ABW2EEZ2_9BACI</name>
<accession>A0ABW2EEZ2</accession>
<dbReference type="Proteomes" id="UP001596410">
    <property type="component" value="Unassembled WGS sequence"/>
</dbReference>
<evidence type="ECO:0000313" key="3">
    <source>
        <dbReference type="EMBL" id="MFC7060888.1"/>
    </source>
</evidence>
<comment type="similarity">
    <text evidence="1">Belongs to the amidase family.</text>
</comment>
<dbReference type="Pfam" id="PF01425">
    <property type="entry name" value="Amidase"/>
    <property type="match status" value="1"/>
</dbReference>
<dbReference type="InterPro" id="IPR023631">
    <property type="entry name" value="Amidase_dom"/>
</dbReference>
<evidence type="ECO:0000313" key="4">
    <source>
        <dbReference type="Proteomes" id="UP001596410"/>
    </source>
</evidence>
<dbReference type="InterPro" id="IPR000120">
    <property type="entry name" value="Amidase"/>
</dbReference>
<dbReference type="InterPro" id="IPR036928">
    <property type="entry name" value="AS_sf"/>
</dbReference>
<dbReference type="InterPro" id="IPR020556">
    <property type="entry name" value="Amidase_CS"/>
</dbReference>
<dbReference type="PANTHER" id="PTHR11895:SF7">
    <property type="entry name" value="GLUTAMYL-TRNA(GLN) AMIDOTRANSFERASE SUBUNIT A, MITOCHONDRIAL"/>
    <property type="match status" value="1"/>
</dbReference>
<feature type="domain" description="Amidase" evidence="2">
    <location>
        <begin position="27"/>
        <end position="447"/>
    </location>
</feature>
<dbReference type="PANTHER" id="PTHR11895">
    <property type="entry name" value="TRANSAMIDASE"/>
    <property type="match status" value="1"/>
</dbReference>
<evidence type="ECO:0000259" key="2">
    <source>
        <dbReference type="Pfam" id="PF01425"/>
    </source>
</evidence>
<dbReference type="EMBL" id="JBHSZV010000010">
    <property type="protein sequence ID" value="MFC7060888.1"/>
    <property type="molecule type" value="Genomic_DNA"/>
</dbReference>
<comment type="caution">
    <text evidence="3">The sequence shown here is derived from an EMBL/GenBank/DDBJ whole genome shotgun (WGS) entry which is preliminary data.</text>
</comment>
<gene>
    <name evidence="3" type="ORF">ACFQIC_03260</name>
</gene>
<evidence type="ECO:0000256" key="1">
    <source>
        <dbReference type="ARBA" id="ARBA00009199"/>
    </source>
</evidence>
<reference evidence="4" key="1">
    <citation type="journal article" date="2019" name="Int. J. Syst. Evol. Microbiol.">
        <title>The Global Catalogue of Microorganisms (GCM) 10K type strain sequencing project: providing services to taxonomists for standard genome sequencing and annotation.</title>
        <authorList>
            <consortium name="The Broad Institute Genomics Platform"/>
            <consortium name="The Broad Institute Genome Sequencing Center for Infectious Disease"/>
            <person name="Wu L."/>
            <person name="Ma J."/>
        </authorList>
    </citation>
    <scope>NUCLEOTIDE SEQUENCE [LARGE SCALE GENOMIC DNA]</scope>
    <source>
        <strain evidence="4">CGMCC 4.1621</strain>
    </source>
</reference>
<sequence>MFIQELQNMDGLGQLELLKKKQIKLSELTNHYQQKIIDKNPELHAVVHTMFDQSAEEFDQGNGPFGGFPFLIKDLNAVEGAPVSYGSKVMEGFQATWDDEIVKRYKKSGLTIIGKTNTPEFGFTPATESDYLGFTRNPWNPDFSPGGSSGGAAAAVASGMIPFAHGSDGGGSIRIPASCCGLFGLKPTRGRSPLSMRINSLSVHHAITRSVRDSAALLDVIEGPQVGDSFSTPSIGAPFQKYVETDPGTLNIAYMADFSSLMEIAPEVQGAIESTAKLCEDLGHNVEIAYPDFDLHRFMNAYVTVWVVGGAIAVRNASRLNGKQATSQNVELLLSTIIEKSEKITVFEYEEARQFLFDESVKIHQFFEKYDVLLHPVSSKPPLPLGEYNGSKKSVDEILQVSANYAHLSPIANVTGQPAMSIPLYWGENNLPIGSHFMGRFGDEATLFKLAGQLERTRPWWRKYEEIL</sequence>
<dbReference type="Gene3D" id="3.90.1300.10">
    <property type="entry name" value="Amidase signature (AS) domain"/>
    <property type="match status" value="1"/>
</dbReference>
<proteinExistence type="inferred from homology"/>
<keyword evidence="4" id="KW-1185">Reference proteome</keyword>
<protein>
    <submittedName>
        <fullName evidence="3">Amidase</fullName>
    </submittedName>
</protein>
<organism evidence="3 4">
    <name type="scientific">Halobacillus seohaensis</name>
    <dbReference type="NCBI Taxonomy" id="447421"/>
    <lineage>
        <taxon>Bacteria</taxon>
        <taxon>Bacillati</taxon>
        <taxon>Bacillota</taxon>
        <taxon>Bacilli</taxon>
        <taxon>Bacillales</taxon>
        <taxon>Bacillaceae</taxon>
        <taxon>Halobacillus</taxon>
    </lineage>
</organism>
<dbReference type="SUPFAM" id="SSF75304">
    <property type="entry name" value="Amidase signature (AS) enzymes"/>
    <property type="match status" value="1"/>
</dbReference>